<dbReference type="EMBL" id="JBHTJM010000010">
    <property type="protein sequence ID" value="MFD0964746.1"/>
    <property type="molecule type" value="Genomic_DNA"/>
</dbReference>
<gene>
    <name evidence="2" type="ORF">ACFQ1O_12095</name>
</gene>
<evidence type="ECO:0000256" key="1">
    <source>
        <dbReference type="SAM" id="Phobius"/>
    </source>
</evidence>
<proteinExistence type="predicted"/>
<keyword evidence="3" id="KW-1185">Reference proteome</keyword>
<sequence length="66" mass="7288">MDKIIKMLLAVVGVILIVYGVYRVVVPEVSVDIGITEFNSQDNKNAYISLGVGFVVLIISLFMNKK</sequence>
<evidence type="ECO:0000313" key="2">
    <source>
        <dbReference type="EMBL" id="MFD0964746.1"/>
    </source>
</evidence>
<feature type="transmembrane region" description="Helical" evidence="1">
    <location>
        <begin position="46"/>
        <end position="63"/>
    </location>
</feature>
<evidence type="ECO:0008006" key="4">
    <source>
        <dbReference type="Google" id="ProtNLM"/>
    </source>
</evidence>
<comment type="caution">
    <text evidence="2">The sequence shown here is derived from an EMBL/GenBank/DDBJ whole genome shotgun (WGS) entry which is preliminary data.</text>
</comment>
<dbReference type="RefSeq" id="WP_377716295.1">
    <property type="nucleotide sequence ID" value="NZ_JBHTJM010000010.1"/>
</dbReference>
<keyword evidence="1" id="KW-1133">Transmembrane helix</keyword>
<accession>A0ABW3I4G3</accession>
<dbReference type="Proteomes" id="UP001596997">
    <property type="component" value="Unassembled WGS sequence"/>
</dbReference>
<feature type="transmembrane region" description="Helical" evidence="1">
    <location>
        <begin position="7"/>
        <end position="26"/>
    </location>
</feature>
<name>A0ABW3I4G3_9FLAO</name>
<organism evidence="2 3">
    <name type="scientific">Pseudofulvibacter geojedonensis</name>
    <dbReference type="NCBI Taxonomy" id="1123758"/>
    <lineage>
        <taxon>Bacteria</taxon>
        <taxon>Pseudomonadati</taxon>
        <taxon>Bacteroidota</taxon>
        <taxon>Flavobacteriia</taxon>
        <taxon>Flavobacteriales</taxon>
        <taxon>Flavobacteriaceae</taxon>
        <taxon>Pseudofulvibacter</taxon>
    </lineage>
</organism>
<keyword evidence="1" id="KW-0812">Transmembrane</keyword>
<evidence type="ECO:0000313" key="3">
    <source>
        <dbReference type="Proteomes" id="UP001596997"/>
    </source>
</evidence>
<protein>
    <recommendedName>
        <fullName evidence="4">Arginyl-tRNA synthetase</fullName>
    </recommendedName>
</protein>
<keyword evidence="1" id="KW-0472">Membrane</keyword>
<reference evidence="3" key="1">
    <citation type="journal article" date="2019" name="Int. J. Syst. Evol. Microbiol.">
        <title>The Global Catalogue of Microorganisms (GCM) 10K type strain sequencing project: providing services to taxonomists for standard genome sequencing and annotation.</title>
        <authorList>
            <consortium name="The Broad Institute Genomics Platform"/>
            <consortium name="The Broad Institute Genome Sequencing Center for Infectious Disease"/>
            <person name="Wu L."/>
            <person name="Ma J."/>
        </authorList>
    </citation>
    <scope>NUCLEOTIDE SEQUENCE [LARGE SCALE GENOMIC DNA]</scope>
    <source>
        <strain evidence="3">CCUG 62114</strain>
    </source>
</reference>